<name>A0AAD6UQT5_9AGAR</name>
<keyword evidence="2" id="KW-1185">Reference proteome</keyword>
<reference evidence="1" key="1">
    <citation type="submission" date="2023-03" db="EMBL/GenBank/DDBJ databases">
        <title>Massive genome expansion in bonnet fungi (Mycena s.s.) driven by repeated elements and novel gene families across ecological guilds.</title>
        <authorList>
            <consortium name="Lawrence Berkeley National Laboratory"/>
            <person name="Harder C.B."/>
            <person name="Miyauchi S."/>
            <person name="Viragh M."/>
            <person name="Kuo A."/>
            <person name="Thoen E."/>
            <person name="Andreopoulos B."/>
            <person name="Lu D."/>
            <person name="Skrede I."/>
            <person name="Drula E."/>
            <person name="Henrissat B."/>
            <person name="Morin E."/>
            <person name="Kohler A."/>
            <person name="Barry K."/>
            <person name="LaButti K."/>
            <person name="Morin E."/>
            <person name="Salamov A."/>
            <person name="Lipzen A."/>
            <person name="Mereny Z."/>
            <person name="Hegedus B."/>
            <person name="Baldrian P."/>
            <person name="Stursova M."/>
            <person name="Weitz H."/>
            <person name="Taylor A."/>
            <person name="Grigoriev I.V."/>
            <person name="Nagy L.G."/>
            <person name="Martin F."/>
            <person name="Kauserud H."/>
        </authorList>
    </citation>
    <scope>NUCLEOTIDE SEQUENCE</scope>
    <source>
        <strain evidence="1">9144</strain>
    </source>
</reference>
<dbReference type="AlphaFoldDB" id="A0AAD6UQT5"/>
<evidence type="ECO:0000313" key="1">
    <source>
        <dbReference type="EMBL" id="KAJ7191706.1"/>
    </source>
</evidence>
<accession>A0AAD6UQT5</accession>
<organism evidence="1 2">
    <name type="scientific">Mycena pura</name>
    <dbReference type="NCBI Taxonomy" id="153505"/>
    <lineage>
        <taxon>Eukaryota</taxon>
        <taxon>Fungi</taxon>
        <taxon>Dikarya</taxon>
        <taxon>Basidiomycota</taxon>
        <taxon>Agaricomycotina</taxon>
        <taxon>Agaricomycetes</taxon>
        <taxon>Agaricomycetidae</taxon>
        <taxon>Agaricales</taxon>
        <taxon>Marasmiineae</taxon>
        <taxon>Mycenaceae</taxon>
        <taxon>Mycena</taxon>
    </lineage>
</organism>
<protein>
    <submittedName>
        <fullName evidence="1">Uncharacterized protein</fullName>
    </submittedName>
</protein>
<dbReference type="EMBL" id="JARJCW010000129">
    <property type="protein sequence ID" value="KAJ7191706.1"/>
    <property type="molecule type" value="Genomic_DNA"/>
</dbReference>
<gene>
    <name evidence="1" type="ORF">GGX14DRAFT_578730</name>
</gene>
<dbReference type="Proteomes" id="UP001219525">
    <property type="component" value="Unassembled WGS sequence"/>
</dbReference>
<sequence>MGRKPKGKPVGRQPGFSGEKLEWVCSFENDWRTRDHGLVYSDITKQWFVRYGYDLDFEKNVPGKIDDWVPGNRREGLTGEALEEEKQFEEKKQKELRQKLGGFFRNRFSGRKLHHAAVKSVVKAMQGMTGNAARPRRKSNLAFYSSKYYETRLKEGFDKKWNEAKASCPAKARLAMCQEYVRKAWAAEDETFTSQVIREADEEHQQAVDAYRRSRTLPEQSAESYHEALETLDEVAIPLADALSDRYLIRSS</sequence>
<comment type="caution">
    <text evidence="1">The sequence shown here is derived from an EMBL/GenBank/DDBJ whole genome shotgun (WGS) entry which is preliminary data.</text>
</comment>
<evidence type="ECO:0000313" key="2">
    <source>
        <dbReference type="Proteomes" id="UP001219525"/>
    </source>
</evidence>
<proteinExistence type="predicted"/>